<organism evidence="1 2">
    <name type="scientific">Aurantiacibacter zhengii</name>
    <dbReference type="NCBI Taxonomy" id="2307003"/>
    <lineage>
        <taxon>Bacteria</taxon>
        <taxon>Pseudomonadati</taxon>
        <taxon>Pseudomonadota</taxon>
        <taxon>Alphaproteobacteria</taxon>
        <taxon>Sphingomonadales</taxon>
        <taxon>Erythrobacteraceae</taxon>
        <taxon>Aurantiacibacter</taxon>
    </lineage>
</organism>
<dbReference type="EMBL" id="QXFL01000011">
    <property type="protein sequence ID" value="RIV83150.1"/>
    <property type="molecule type" value="Genomic_DNA"/>
</dbReference>
<evidence type="ECO:0000313" key="1">
    <source>
        <dbReference type="EMBL" id="RIV83150.1"/>
    </source>
</evidence>
<dbReference type="OrthoDB" id="7206991at2"/>
<sequence>MTDQTEPTASILKSRQGPTKAFCVEKLLSRAKGASLAEIVETSGWQPHSARAFMTGLRKKGYELVRECRPSGETCWRIER</sequence>
<name>A0A418NNE3_9SPHN</name>
<protein>
    <submittedName>
        <fullName evidence="1">DUF3489 domain-containing protein</fullName>
    </submittedName>
</protein>
<accession>A0A418NNE3</accession>
<keyword evidence="2" id="KW-1185">Reference proteome</keyword>
<dbReference type="AlphaFoldDB" id="A0A418NNE3"/>
<dbReference type="RefSeq" id="WP_119588100.1">
    <property type="nucleotide sequence ID" value="NZ_CAWODQ010000003.1"/>
</dbReference>
<dbReference type="Proteomes" id="UP000286576">
    <property type="component" value="Unassembled WGS sequence"/>
</dbReference>
<evidence type="ECO:0000313" key="2">
    <source>
        <dbReference type="Proteomes" id="UP000286576"/>
    </source>
</evidence>
<dbReference type="Pfam" id="PF11994">
    <property type="entry name" value="DUF3489"/>
    <property type="match status" value="1"/>
</dbReference>
<dbReference type="InterPro" id="IPR021880">
    <property type="entry name" value="DUF3489"/>
</dbReference>
<gene>
    <name evidence="1" type="ORF">D2V07_16980</name>
</gene>
<proteinExistence type="predicted"/>
<comment type="caution">
    <text evidence="1">The sequence shown here is derived from an EMBL/GenBank/DDBJ whole genome shotgun (WGS) entry which is preliminary data.</text>
</comment>
<reference evidence="1 2" key="1">
    <citation type="submission" date="2018-08" db="EMBL/GenBank/DDBJ databases">
        <title>Erythrobacter zhengii sp.nov., a bacterium isolated from deep-sea sediment.</title>
        <authorList>
            <person name="Fang C."/>
            <person name="Wu Y.-H."/>
            <person name="Sun C."/>
            <person name="Wang H."/>
            <person name="Cheng H."/>
            <person name="Meng F.-X."/>
            <person name="Wang C.-S."/>
            <person name="Xu X.-W."/>
        </authorList>
    </citation>
    <scope>NUCLEOTIDE SEQUENCE [LARGE SCALE GENOMIC DNA]</scope>
    <source>
        <strain evidence="1 2">V18</strain>
    </source>
</reference>